<organism evidence="1 2">
    <name type="scientific">Okeania hirsuta</name>
    <dbReference type="NCBI Taxonomy" id="1458930"/>
    <lineage>
        <taxon>Bacteria</taxon>
        <taxon>Bacillati</taxon>
        <taxon>Cyanobacteriota</taxon>
        <taxon>Cyanophyceae</taxon>
        <taxon>Oscillatoriophycideae</taxon>
        <taxon>Oscillatoriales</taxon>
        <taxon>Microcoleaceae</taxon>
        <taxon>Okeania</taxon>
    </lineage>
</organism>
<accession>A0A3N6PLW3</accession>
<keyword evidence="2" id="KW-1185">Reference proteome</keyword>
<dbReference type="EMBL" id="RCBY01000062">
    <property type="protein sequence ID" value="RQH43390.1"/>
    <property type="molecule type" value="Genomic_DNA"/>
</dbReference>
<comment type="caution">
    <text evidence="1">The sequence shown here is derived from an EMBL/GenBank/DDBJ whole genome shotgun (WGS) entry which is preliminary data.</text>
</comment>
<reference evidence="1 2" key="1">
    <citation type="journal article" date="2018" name="ACS Chem. Biol.">
        <title>Ketoreductase domain dysfunction expands chemodiversity: malyngamide biosynthesis in the cyanobacterium Okeania hirsuta.</title>
        <authorList>
            <person name="Moss N.A."/>
            <person name="Leao T."/>
            <person name="Rankin M."/>
            <person name="McCullough T.M."/>
            <person name="Qu P."/>
            <person name="Korobeynikov A."/>
            <person name="Smith J.L."/>
            <person name="Gerwick L."/>
            <person name="Gerwick W.H."/>
        </authorList>
    </citation>
    <scope>NUCLEOTIDE SEQUENCE [LARGE SCALE GENOMIC DNA]</scope>
    <source>
        <strain evidence="1 2">PAB10Feb10-1</strain>
    </source>
</reference>
<evidence type="ECO:0000313" key="1">
    <source>
        <dbReference type="EMBL" id="RQH43390.1"/>
    </source>
</evidence>
<protein>
    <submittedName>
        <fullName evidence="1">Uncharacterized protein</fullName>
    </submittedName>
</protein>
<evidence type="ECO:0000313" key="2">
    <source>
        <dbReference type="Proteomes" id="UP000269154"/>
    </source>
</evidence>
<dbReference type="Proteomes" id="UP000269154">
    <property type="component" value="Unassembled WGS sequence"/>
</dbReference>
<proteinExistence type="predicted"/>
<gene>
    <name evidence="1" type="ORF">D5R40_13035</name>
</gene>
<sequence>MLGFNSSTQPTRLILKNFAHNIVAWVKHQGNPIKTYKLNNVEFYFSSQPNQPTLPSLQN</sequence>
<name>A0A3N6PLW3_9CYAN</name>
<dbReference type="AlphaFoldDB" id="A0A3N6PLW3"/>